<gene>
    <name evidence="3" type="ORF">GCM10023231_08610</name>
</gene>
<dbReference type="Pfam" id="PF00378">
    <property type="entry name" value="ECH_1"/>
    <property type="match status" value="1"/>
</dbReference>
<evidence type="ECO:0000313" key="4">
    <source>
        <dbReference type="Proteomes" id="UP001501411"/>
    </source>
</evidence>
<proteinExistence type="inferred from homology"/>
<dbReference type="InterPro" id="IPR029045">
    <property type="entry name" value="ClpP/crotonase-like_dom_sf"/>
</dbReference>
<evidence type="ECO:0000313" key="3">
    <source>
        <dbReference type="EMBL" id="GAA4783238.1"/>
    </source>
</evidence>
<protein>
    <submittedName>
        <fullName evidence="3">Enoyl-CoA hydratase/isomerase family protein</fullName>
    </submittedName>
</protein>
<comment type="caution">
    <text evidence="3">The sequence shown here is derived from an EMBL/GenBank/DDBJ whole genome shotgun (WGS) entry which is preliminary data.</text>
</comment>
<dbReference type="SUPFAM" id="SSF52096">
    <property type="entry name" value="ClpP/crotonase"/>
    <property type="match status" value="1"/>
</dbReference>
<evidence type="ECO:0000256" key="2">
    <source>
        <dbReference type="RuleBase" id="RU003707"/>
    </source>
</evidence>
<dbReference type="InterPro" id="IPR018376">
    <property type="entry name" value="Enoyl-CoA_hyd/isom_CS"/>
</dbReference>
<dbReference type="Proteomes" id="UP001501411">
    <property type="component" value="Unassembled WGS sequence"/>
</dbReference>
<accession>A0ABP9AME2</accession>
<dbReference type="Gene3D" id="3.90.226.10">
    <property type="entry name" value="2-enoyl-CoA Hydratase, Chain A, domain 1"/>
    <property type="match status" value="1"/>
</dbReference>
<dbReference type="PANTHER" id="PTHR11941:SF45">
    <property type="entry name" value="ENOYL-COA DELTA ISOMERASE 1, MITOCHONDRIAL"/>
    <property type="match status" value="1"/>
</dbReference>
<reference evidence="4" key="1">
    <citation type="journal article" date="2019" name="Int. J. Syst. Evol. Microbiol.">
        <title>The Global Catalogue of Microorganisms (GCM) 10K type strain sequencing project: providing services to taxonomists for standard genome sequencing and annotation.</title>
        <authorList>
            <consortium name="The Broad Institute Genomics Platform"/>
            <consortium name="The Broad Institute Genome Sequencing Center for Infectious Disease"/>
            <person name="Wu L."/>
            <person name="Ma J."/>
        </authorList>
    </citation>
    <scope>NUCLEOTIDE SEQUENCE [LARGE SCALE GENOMIC DNA]</scope>
    <source>
        <strain evidence="4">JCM 18200</strain>
    </source>
</reference>
<sequence>MEYLKLDISEHVAYVKMQRGKANTLNLEMVCELKEILVRLQQNETIGGMVLYGQEGFFSAGLDLVTLYDYDEHQIRTFWESFLDLLKTFVSFPKPTIAAISGHSPAGGCVLTLCCDYRIMAKGDFIIGMNEVPVGIIVPHNIFVLYSFWLGKAKAYRFLLAGELLDPERALHEGLVDELAPMNQLHHLADKQMKKYLNFNWTTWQRSKQYMRKDLIATFHQDVDEIINDVLQQWWNPSTRAILKTIITNLQEQHQ</sequence>
<name>A0ABP9AME2_9SPHI</name>
<dbReference type="RefSeq" id="WP_345230487.1">
    <property type="nucleotide sequence ID" value="NZ_BAABIQ010000005.1"/>
</dbReference>
<evidence type="ECO:0000256" key="1">
    <source>
        <dbReference type="ARBA" id="ARBA00005254"/>
    </source>
</evidence>
<keyword evidence="4" id="KW-1185">Reference proteome</keyword>
<comment type="similarity">
    <text evidence="1 2">Belongs to the enoyl-CoA hydratase/isomerase family.</text>
</comment>
<dbReference type="InterPro" id="IPR001753">
    <property type="entry name" value="Enoyl-CoA_hydra/iso"/>
</dbReference>
<dbReference type="CDD" id="cd06558">
    <property type="entry name" value="crotonase-like"/>
    <property type="match status" value="1"/>
</dbReference>
<dbReference type="EMBL" id="BAABIQ010000005">
    <property type="protein sequence ID" value="GAA4783238.1"/>
    <property type="molecule type" value="Genomic_DNA"/>
</dbReference>
<dbReference type="PROSITE" id="PS00166">
    <property type="entry name" value="ENOYL_COA_HYDRATASE"/>
    <property type="match status" value="1"/>
</dbReference>
<organism evidence="3 4">
    <name type="scientific">Olivibacter ginsenosidimutans</name>
    <dbReference type="NCBI Taxonomy" id="1176537"/>
    <lineage>
        <taxon>Bacteria</taxon>
        <taxon>Pseudomonadati</taxon>
        <taxon>Bacteroidota</taxon>
        <taxon>Sphingobacteriia</taxon>
        <taxon>Sphingobacteriales</taxon>
        <taxon>Sphingobacteriaceae</taxon>
        <taxon>Olivibacter</taxon>
    </lineage>
</organism>
<dbReference type="PANTHER" id="PTHR11941">
    <property type="entry name" value="ENOYL-COA HYDRATASE-RELATED"/>
    <property type="match status" value="1"/>
</dbReference>